<keyword evidence="2" id="KW-1185">Reference proteome</keyword>
<dbReference type="RefSeq" id="WP_089035642.1">
    <property type="nucleotide sequence ID" value="NZ_CP022278.1"/>
</dbReference>
<dbReference type="Proteomes" id="UP000198238">
    <property type="component" value="Chromosome"/>
</dbReference>
<reference evidence="1 2" key="1">
    <citation type="submission" date="2017-06" db="EMBL/GenBank/DDBJ databases">
        <title>Neisseria chenwenguii sp. nov., isolated from the intestinal contents of Tibetan Plateau Pika in Yushu, Qinghai Province, China.</title>
        <authorList>
            <person name="Zhang G."/>
        </authorList>
    </citation>
    <scope>NUCLEOTIDE SEQUENCE [LARGE SCALE GENOMIC DNA]</scope>
    <source>
        <strain evidence="1 2">10023</strain>
    </source>
</reference>
<evidence type="ECO:0000313" key="2">
    <source>
        <dbReference type="Proteomes" id="UP000198238"/>
    </source>
</evidence>
<organism evidence="1 2">
    <name type="scientific">Neisseria chenwenguii</name>
    <dbReference type="NCBI Taxonomy" id="1853278"/>
    <lineage>
        <taxon>Bacteria</taxon>
        <taxon>Pseudomonadati</taxon>
        <taxon>Pseudomonadota</taxon>
        <taxon>Betaproteobacteria</taxon>
        <taxon>Neisseriales</taxon>
        <taxon>Neisseriaceae</taxon>
        <taxon>Neisseria</taxon>
    </lineage>
</organism>
<gene>
    <name evidence="1" type="ORF">BG910_03455</name>
</gene>
<name>A0A220S0J0_9NEIS</name>
<proteinExistence type="predicted"/>
<dbReference type="OrthoDB" id="8537043at2"/>
<evidence type="ECO:0000313" key="1">
    <source>
        <dbReference type="EMBL" id="ASK26922.1"/>
    </source>
</evidence>
<protein>
    <submittedName>
        <fullName evidence="1">Uncharacterized protein</fullName>
    </submittedName>
</protein>
<dbReference type="AlphaFoldDB" id="A0A220S0J0"/>
<dbReference type="KEGG" id="nei:BG910_03455"/>
<dbReference type="EMBL" id="CP022278">
    <property type="protein sequence ID" value="ASK26922.1"/>
    <property type="molecule type" value="Genomic_DNA"/>
</dbReference>
<sequence>MKTVGQIFLTVLSLAYPFLWYYGRENGAFFWLATLMCVLWITRAVTQQTSAQRLVSWAVAAFFAAVLFFGRPDSMYWYPVAVSALMLAAFGGSLFAKQTLVERLARLQHPDLPPEGVRYTRKVTQIWCAFFIFNGTTAALLAHTAHYDWWAVYTGIVSYVLMGLLGGGEWLYRKTVLKL</sequence>
<accession>A0A220S0J0</accession>